<keyword evidence="4 12" id="KW-0812">Transmembrane</keyword>
<evidence type="ECO:0000256" key="6">
    <source>
        <dbReference type="ARBA" id="ARBA00023015"/>
    </source>
</evidence>
<evidence type="ECO:0000256" key="2">
    <source>
        <dbReference type="ARBA" id="ARBA00004236"/>
    </source>
</evidence>
<evidence type="ECO:0000256" key="12">
    <source>
        <dbReference type="SAM" id="Phobius"/>
    </source>
</evidence>
<proteinExistence type="predicted"/>
<evidence type="ECO:0000256" key="1">
    <source>
        <dbReference type="ARBA" id="ARBA00004167"/>
    </source>
</evidence>
<evidence type="ECO:0000313" key="14">
    <source>
        <dbReference type="EMBL" id="MBL0887454.1"/>
    </source>
</evidence>
<keyword evidence="3" id="KW-1003">Cell membrane</keyword>
<evidence type="ECO:0000256" key="10">
    <source>
        <dbReference type="ARBA" id="ARBA00030803"/>
    </source>
</evidence>
<keyword evidence="7 12" id="KW-0472">Membrane</keyword>
<dbReference type="Gene3D" id="1.10.10.1320">
    <property type="entry name" value="Anti-sigma factor, zinc-finger domain"/>
    <property type="match status" value="1"/>
</dbReference>
<dbReference type="RefSeq" id="WP_201848559.1">
    <property type="nucleotide sequence ID" value="NZ_JABBYC010000028.1"/>
</dbReference>
<accession>A0ABS1LN58</accession>
<evidence type="ECO:0000256" key="7">
    <source>
        <dbReference type="ARBA" id="ARBA00023136"/>
    </source>
</evidence>
<organism evidence="14 15">
    <name type="scientific">Myceligenerans indicum</name>
    <dbReference type="NCBI Taxonomy" id="2593663"/>
    <lineage>
        <taxon>Bacteria</taxon>
        <taxon>Bacillati</taxon>
        <taxon>Actinomycetota</taxon>
        <taxon>Actinomycetes</taxon>
        <taxon>Micrococcales</taxon>
        <taxon>Promicromonosporaceae</taxon>
        <taxon>Myceligenerans</taxon>
    </lineage>
</organism>
<dbReference type="Pfam" id="PF10099">
    <property type="entry name" value="RskA_C"/>
    <property type="match status" value="1"/>
</dbReference>
<comment type="caution">
    <text evidence="14">The sequence shown here is derived from an EMBL/GenBank/DDBJ whole genome shotgun (WGS) entry which is preliminary data.</text>
</comment>
<dbReference type="PANTHER" id="PTHR37461">
    <property type="entry name" value="ANTI-SIGMA-K FACTOR RSKA"/>
    <property type="match status" value="1"/>
</dbReference>
<protein>
    <recommendedName>
        <fullName evidence="10">Regulator of SigK</fullName>
    </recommendedName>
    <alternativeName>
        <fullName evidence="9">Sigma-K anti-sigma factor RskA</fullName>
    </alternativeName>
</protein>
<feature type="domain" description="Anti-sigma K factor RskA C-terminal" evidence="13">
    <location>
        <begin position="142"/>
        <end position="274"/>
    </location>
</feature>
<evidence type="ECO:0000256" key="4">
    <source>
        <dbReference type="ARBA" id="ARBA00022692"/>
    </source>
</evidence>
<dbReference type="InterPro" id="IPR041916">
    <property type="entry name" value="Anti_sigma_zinc_sf"/>
</dbReference>
<keyword evidence="5 12" id="KW-1133">Transmembrane helix</keyword>
<evidence type="ECO:0000256" key="3">
    <source>
        <dbReference type="ARBA" id="ARBA00022475"/>
    </source>
</evidence>
<keyword evidence="6" id="KW-0805">Transcription regulation</keyword>
<dbReference type="EMBL" id="JABBYC010000028">
    <property type="protein sequence ID" value="MBL0887454.1"/>
    <property type="molecule type" value="Genomic_DNA"/>
</dbReference>
<evidence type="ECO:0000256" key="8">
    <source>
        <dbReference type="ARBA" id="ARBA00023163"/>
    </source>
</evidence>
<gene>
    <name evidence="14" type="ORF">HGK34_14395</name>
</gene>
<name>A0ABS1LN58_9MICO</name>
<keyword evidence="15" id="KW-1185">Reference proteome</keyword>
<dbReference type="PANTHER" id="PTHR37461:SF1">
    <property type="entry name" value="ANTI-SIGMA-K FACTOR RSKA"/>
    <property type="match status" value="1"/>
</dbReference>
<feature type="transmembrane region" description="Helical" evidence="12">
    <location>
        <begin position="136"/>
        <end position="161"/>
    </location>
</feature>
<evidence type="ECO:0000313" key="15">
    <source>
        <dbReference type="Proteomes" id="UP000675409"/>
    </source>
</evidence>
<evidence type="ECO:0000256" key="5">
    <source>
        <dbReference type="ARBA" id="ARBA00022989"/>
    </source>
</evidence>
<sequence length="279" mass="28931">MADETTPHAQAQRPDAWDLLPGYALEALDESERHEVERLLESDGAARRALDEYRDVVASFTVEAQPPAHVRANVLERVRSAPQAGLPDAPPAQEAGGSRQRPTGPASPAARPDGVPEPGGQGVVDLAARRRRRRGWGVAAASVAAAAAFAVPTTIAVQLAAERDRLQDQVQTVSEMLSDPGASILRSPVEGGGEASVLVAGDDMYFRADGLPAPDPGRAYQLWVVQADGSVSSAGVLTVRGGEAMSLVRGSGGVGMAVSVEPEQGSEQPTTTPIVVLGA</sequence>
<reference evidence="14 15" key="1">
    <citation type="journal article" date="2021" name="Arch. Microbiol.">
        <title>Myceligenerans indicum sp. nov., an actinobacterium isolated from mangrove sediment of Sundarbans, India.</title>
        <authorList>
            <person name="Asha K."/>
            <person name="Bhadury P."/>
        </authorList>
    </citation>
    <scope>NUCLEOTIDE SEQUENCE [LARGE SCALE GENOMIC DNA]</scope>
    <source>
        <strain evidence="14 15">I2</strain>
    </source>
</reference>
<keyword evidence="8" id="KW-0804">Transcription</keyword>
<dbReference type="InterPro" id="IPR018764">
    <property type="entry name" value="RskA_C"/>
</dbReference>
<feature type="region of interest" description="Disordered" evidence="11">
    <location>
        <begin position="83"/>
        <end position="122"/>
    </location>
</feature>
<comment type="subcellular location">
    <subcellularLocation>
        <location evidence="2">Cell membrane</location>
    </subcellularLocation>
    <subcellularLocation>
        <location evidence="1">Membrane</location>
        <topology evidence="1">Single-pass membrane protein</topology>
    </subcellularLocation>
</comment>
<evidence type="ECO:0000259" key="13">
    <source>
        <dbReference type="Pfam" id="PF10099"/>
    </source>
</evidence>
<dbReference type="Proteomes" id="UP000675409">
    <property type="component" value="Unassembled WGS sequence"/>
</dbReference>
<dbReference type="InterPro" id="IPR051474">
    <property type="entry name" value="Anti-sigma-K/W_factor"/>
</dbReference>
<evidence type="ECO:0000256" key="11">
    <source>
        <dbReference type="SAM" id="MobiDB-lite"/>
    </source>
</evidence>
<evidence type="ECO:0000256" key="9">
    <source>
        <dbReference type="ARBA" id="ARBA00029829"/>
    </source>
</evidence>